<name>C6HTW6_9BACT</name>
<evidence type="ECO:0000313" key="1">
    <source>
        <dbReference type="EMBL" id="EES53894.1"/>
    </source>
</evidence>
<protein>
    <submittedName>
        <fullName evidence="1">Uncharacterized protein</fullName>
    </submittedName>
</protein>
<keyword evidence="2" id="KW-1185">Reference proteome</keyword>
<sequence>MTRFSYKNIAGLGAALSLLEISIPEENPIINSLAVSIRKSERWREKLEEENPDDESGFYADLSFEEECLTDDLIGVAFVVCQQGITSVVSNYCFLRKQWLEHQKTIHNREPKEDFLKISISSESCKEALMAKENPLLGKCSKIATINAFANYYKHRDEWPNDWDKKLPGKSLRTAEVILDAGAALDSPCSNCGKGYQKLTGEISSVRLDRLWKIIFDWSREIREKCRKDLVRCRCCPGK</sequence>
<proteinExistence type="predicted"/>
<dbReference type="Proteomes" id="UP000009374">
    <property type="component" value="Unassembled WGS sequence"/>
</dbReference>
<dbReference type="EMBL" id="GG693852">
    <property type="protein sequence ID" value="EES53894.1"/>
    <property type="molecule type" value="Genomic_DNA"/>
</dbReference>
<reference evidence="1 2" key="1">
    <citation type="journal article" date="2009" name="Appl. Environ. Microbiol.">
        <title>Community genomic and proteomic analyses of chemoautotrophic iron-oxidizing "Leptospirillum rubarum" (Group II) and "Leptospirillum ferrodiazotrophum" (Group III) bacteria in acid mine drainage biofilms.</title>
        <authorList>
            <person name="Goltsman D.S."/>
            <person name="Denef V.J."/>
            <person name="Singer S.W."/>
            <person name="VerBerkmoes N.C."/>
            <person name="Lefsrud M."/>
            <person name="Mueller R.S."/>
            <person name="Dick G.J."/>
            <person name="Sun C.L."/>
            <person name="Wheeler K.E."/>
            <person name="Zemla A."/>
            <person name="Baker B.J."/>
            <person name="Hauser L."/>
            <person name="Land M."/>
            <person name="Shah M.B."/>
            <person name="Thelen M.P."/>
            <person name="Hettich R.L."/>
            <person name="Banfield J.F."/>
        </authorList>
    </citation>
    <scope>NUCLEOTIDE SEQUENCE [LARGE SCALE GENOMIC DNA]</scope>
</reference>
<evidence type="ECO:0000313" key="2">
    <source>
        <dbReference type="Proteomes" id="UP000009374"/>
    </source>
</evidence>
<organism evidence="1 2">
    <name type="scientific">Leptospirillum ferrodiazotrophum</name>
    <dbReference type="NCBI Taxonomy" id="412449"/>
    <lineage>
        <taxon>Bacteria</taxon>
        <taxon>Pseudomonadati</taxon>
        <taxon>Nitrospirota</taxon>
        <taxon>Nitrospiria</taxon>
        <taxon>Nitrospirales</taxon>
        <taxon>Nitrospiraceae</taxon>
        <taxon>Leptospirillum</taxon>
    </lineage>
</organism>
<accession>C6HTW6</accession>
<gene>
    <name evidence="1" type="ORF">UBAL3_44810032</name>
</gene>
<dbReference type="AlphaFoldDB" id="C6HTW6"/>